<evidence type="ECO:0000313" key="6">
    <source>
        <dbReference type="Proteomes" id="UP001220324"/>
    </source>
</evidence>
<dbReference type="GO" id="GO:0008270">
    <property type="term" value="F:zinc ion binding"/>
    <property type="evidence" value="ECO:0007669"/>
    <property type="project" value="InterPro"/>
</dbReference>
<keyword evidence="2" id="KW-0238">DNA-binding</keyword>
<keyword evidence="3" id="KW-0804">Transcription</keyword>
<dbReference type="EMBL" id="JAQIZZ010000003">
    <property type="protein sequence ID" value="KAJ5546566.1"/>
    <property type="molecule type" value="Genomic_DNA"/>
</dbReference>
<dbReference type="InterPro" id="IPR001138">
    <property type="entry name" value="Zn2Cys6_DnaBD"/>
</dbReference>
<dbReference type="InterPro" id="IPR052400">
    <property type="entry name" value="Zn2-C6_fungal_TF"/>
</dbReference>
<dbReference type="Proteomes" id="UP001220324">
    <property type="component" value="Unassembled WGS sequence"/>
</dbReference>
<sequence length="430" mass="49832">MRDFLRSLSCFQERWHTLSGVEDDQLNDRLKCDEKRPSCHNCTNHDVECSFTCNEPSTTFSTTEKSLSTPEARPRAQRFRPYRYSTGELKQTFKLSKPKDLTLQPRPQPTQSEATQCELSLDGSTETFSLADLQLFHHYTISTYKTMREEGQDIHDLWQRHLPEWGVEFPSILHLILALSALHLAQSKPELRNQYFDKADNRFTFGVRSVTSVLSQVNNDNCQKVYMAASLICFIYFARGPRPGEYLIFSDSGPSEWLVLMNGVKLLVFSHHAKIFSGLLEPTGDKPSYTLTPAMRSERHEHMVHLQSVQRLIEEEASDANERELGMSAIQDLFNIMDELYERVSAGKEGVSLMDLVIGWLYRRPEEFVHLLEQKRPRALVILAYWAVMLKYMESAWFMEGWSEHVMMGISGSLNLDYSPWIEWPVRKVR</sequence>
<dbReference type="PANTHER" id="PTHR47657">
    <property type="entry name" value="STEROL REGULATORY ELEMENT-BINDING PROTEIN ECM22"/>
    <property type="match status" value="1"/>
</dbReference>
<comment type="caution">
    <text evidence="5">The sequence shown here is derived from an EMBL/GenBank/DDBJ whole genome shotgun (WGS) entry which is preliminary data.</text>
</comment>
<organism evidence="5 6">
    <name type="scientific">Penicillium frequentans</name>
    <dbReference type="NCBI Taxonomy" id="3151616"/>
    <lineage>
        <taxon>Eukaryota</taxon>
        <taxon>Fungi</taxon>
        <taxon>Dikarya</taxon>
        <taxon>Ascomycota</taxon>
        <taxon>Pezizomycotina</taxon>
        <taxon>Eurotiomycetes</taxon>
        <taxon>Eurotiomycetidae</taxon>
        <taxon>Eurotiales</taxon>
        <taxon>Aspergillaceae</taxon>
        <taxon>Penicillium</taxon>
    </lineage>
</organism>
<dbReference type="Gene3D" id="4.10.240.10">
    <property type="entry name" value="Zn(2)-C6 fungal-type DNA-binding domain"/>
    <property type="match status" value="1"/>
</dbReference>
<proteinExistence type="predicted"/>
<dbReference type="InterPro" id="IPR036864">
    <property type="entry name" value="Zn2-C6_fun-type_DNA-bd_sf"/>
</dbReference>
<evidence type="ECO:0000313" key="5">
    <source>
        <dbReference type="EMBL" id="KAJ5546566.1"/>
    </source>
</evidence>
<keyword evidence="6" id="KW-1185">Reference proteome</keyword>
<evidence type="ECO:0000256" key="1">
    <source>
        <dbReference type="ARBA" id="ARBA00023015"/>
    </source>
</evidence>
<name>A0AAD6D281_9EURO</name>
<evidence type="ECO:0008006" key="7">
    <source>
        <dbReference type="Google" id="ProtNLM"/>
    </source>
</evidence>
<keyword evidence="4" id="KW-0539">Nucleus</keyword>
<dbReference type="GO" id="GO:0003677">
    <property type="term" value="F:DNA binding"/>
    <property type="evidence" value="ECO:0007669"/>
    <property type="project" value="UniProtKB-KW"/>
</dbReference>
<dbReference type="PANTHER" id="PTHR47657:SF13">
    <property type="entry name" value="ZN(2)-C6 FUNGAL-TYPE DOMAIN-CONTAINING PROTEIN-RELATED"/>
    <property type="match status" value="1"/>
</dbReference>
<accession>A0AAD6D281</accession>
<dbReference type="GO" id="GO:0000981">
    <property type="term" value="F:DNA-binding transcription factor activity, RNA polymerase II-specific"/>
    <property type="evidence" value="ECO:0007669"/>
    <property type="project" value="InterPro"/>
</dbReference>
<reference evidence="5 6" key="1">
    <citation type="journal article" date="2023" name="IMA Fungus">
        <title>Comparative genomic study of the Penicillium genus elucidates a diverse pangenome and 15 lateral gene transfer events.</title>
        <authorList>
            <person name="Petersen C."/>
            <person name="Sorensen T."/>
            <person name="Nielsen M.R."/>
            <person name="Sondergaard T.E."/>
            <person name="Sorensen J.L."/>
            <person name="Fitzpatrick D.A."/>
            <person name="Frisvad J.C."/>
            <person name="Nielsen K.L."/>
        </authorList>
    </citation>
    <scope>NUCLEOTIDE SEQUENCE [LARGE SCALE GENOMIC DNA]</scope>
    <source>
        <strain evidence="5 6">IBT 35679</strain>
    </source>
</reference>
<keyword evidence="1" id="KW-0805">Transcription regulation</keyword>
<evidence type="ECO:0000256" key="2">
    <source>
        <dbReference type="ARBA" id="ARBA00023125"/>
    </source>
</evidence>
<gene>
    <name evidence="5" type="ORF">N7494_004151</name>
</gene>
<dbReference type="SUPFAM" id="SSF57701">
    <property type="entry name" value="Zn2/Cys6 DNA-binding domain"/>
    <property type="match status" value="1"/>
</dbReference>
<dbReference type="AlphaFoldDB" id="A0AAD6D281"/>
<evidence type="ECO:0000256" key="3">
    <source>
        <dbReference type="ARBA" id="ARBA00023163"/>
    </source>
</evidence>
<evidence type="ECO:0000256" key="4">
    <source>
        <dbReference type="ARBA" id="ARBA00023242"/>
    </source>
</evidence>
<protein>
    <recommendedName>
        <fullName evidence="7">Zn(2)-C6 fungal-type domain-containing protein</fullName>
    </recommendedName>
</protein>
<dbReference type="CDD" id="cd00067">
    <property type="entry name" value="GAL4"/>
    <property type="match status" value="1"/>
</dbReference>